<dbReference type="CDD" id="cd00861">
    <property type="entry name" value="ProRS_anticodon_short"/>
    <property type="match status" value="1"/>
</dbReference>
<feature type="domain" description="Aminoacyl-transfer RNA synthetases class-II family profile" evidence="11">
    <location>
        <begin position="33"/>
        <end position="464"/>
    </location>
</feature>
<dbReference type="NCBIfam" id="NF006625">
    <property type="entry name" value="PRK09194.1"/>
    <property type="match status" value="1"/>
</dbReference>
<organism evidence="12 13">
    <name type="scientific">Macrococcus hajekii</name>
    <dbReference type="NCBI Taxonomy" id="198482"/>
    <lineage>
        <taxon>Bacteria</taxon>
        <taxon>Bacillati</taxon>
        <taxon>Bacillota</taxon>
        <taxon>Bacilli</taxon>
        <taxon>Bacillales</taxon>
        <taxon>Staphylococcaceae</taxon>
        <taxon>Macrococcus</taxon>
    </lineage>
</organism>
<dbReference type="InterPro" id="IPR045864">
    <property type="entry name" value="aa-tRNA-synth_II/BPL/LPL"/>
</dbReference>
<keyword evidence="6 10" id="KW-0067">ATP-binding</keyword>
<dbReference type="Gene3D" id="3.40.50.800">
    <property type="entry name" value="Anticodon-binding domain"/>
    <property type="match status" value="1"/>
</dbReference>
<dbReference type="EC" id="6.1.1.15" evidence="10"/>
<dbReference type="SUPFAM" id="SSF52954">
    <property type="entry name" value="Class II aaRS ABD-related"/>
    <property type="match status" value="1"/>
</dbReference>
<comment type="function">
    <text evidence="10">Catalyzes the attachment of proline to tRNA(Pro) in a two-step reaction: proline is first activated by ATP to form Pro-AMP and then transferred to the acceptor end of tRNA(Pro). As ProRS can inadvertently accommodate and process non-cognate amino acids such as alanine and cysteine, to avoid such errors it has two additional distinct editing activities against alanine. One activity is designated as 'pretransfer' editing and involves the tRNA(Pro)-independent hydrolysis of activated Ala-AMP. The other activity is designated 'posttransfer' editing and involves deacylation of mischarged Ala-tRNA(Pro). The misacylated Cys-tRNA(Pro) is not edited by ProRS.</text>
</comment>
<dbReference type="InterPro" id="IPR002316">
    <property type="entry name" value="Pro-tRNA-ligase_IIa"/>
</dbReference>
<dbReference type="GO" id="GO:0002161">
    <property type="term" value="F:aminoacyl-tRNA deacylase activity"/>
    <property type="evidence" value="ECO:0007669"/>
    <property type="project" value="InterPro"/>
</dbReference>
<comment type="caution">
    <text evidence="12">The sequence shown here is derived from an EMBL/GenBank/DDBJ whole genome shotgun (WGS) entry which is preliminary data.</text>
</comment>
<comment type="subunit">
    <text evidence="2 10">Homodimer.</text>
</comment>
<dbReference type="InterPro" id="IPR050062">
    <property type="entry name" value="Pro-tRNA_synthetase"/>
</dbReference>
<dbReference type="Proteomes" id="UP000295328">
    <property type="component" value="Unassembled WGS sequence"/>
</dbReference>
<dbReference type="RefSeq" id="WP_133429261.1">
    <property type="nucleotide sequence ID" value="NZ_BMCC01000001.1"/>
</dbReference>
<dbReference type="FunFam" id="3.30.930.10:FF:000043">
    <property type="entry name" value="Proline--tRNA ligase"/>
    <property type="match status" value="1"/>
</dbReference>
<dbReference type="AlphaFoldDB" id="A0A4R6BMV3"/>
<dbReference type="InterPro" id="IPR002314">
    <property type="entry name" value="aa-tRNA-synt_IIb"/>
</dbReference>
<dbReference type="Pfam" id="PF04073">
    <property type="entry name" value="tRNA_edit"/>
    <property type="match status" value="1"/>
</dbReference>
<evidence type="ECO:0000256" key="7">
    <source>
        <dbReference type="ARBA" id="ARBA00022917"/>
    </source>
</evidence>
<dbReference type="FunFam" id="3.40.50.800:FF:000011">
    <property type="entry name" value="Proline--tRNA ligase"/>
    <property type="match status" value="1"/>
</dbReference>
<dbReference type="GO" id="GO:0004827">
    <property type="term" value="F:proline-tRNA ligase activity"/>
    <property type="evidence" value="ECO:0007669"/>
    <property type="project" value="UniProtKB-UniRule"/>
</dbReference>
<evidence type="ECO:0000256" key="4">
    <source>
        <dbReference type="ARBA" id="ARBA00022598"/>
    </source>
</evidence>
<comment type="domain">
    <text evidence="10">Consists of three domains: the N-terminal catalytic domain, the editing domain and the C-terminal anticodon-binding domain.</text>
</comment>
<dbReference type="InterPro" id="IPR006195">
    <property type="entry name" value="aa-tRNA-synth_II"/>
</dbReference>
<dbReference type="CDD" id="cd04334">
    <property type="entry name" value="ProRS-INS"/>
    <property type="match status" value="1"/>
</dbReference>
<dbReference type="PANTHER" id="PTHR42753">
    <property type="entry name" value="MITOCHONDRIAL RIBOSOME PROTEIN L39/PROLYL-TRNA LIGASE FAMILY MEMBER"/>
    <property type="match status" value="1"/>
</dbReference>
<dbReference type="SUPFAM" id="SSF55826">
    <property type="entry name" value="YbaK/ProRS associated domain"/>
    <property type="match status" value="1"/>
</dbReference>
<dbReference type="InterPro" id="IPR007214">
    <property type="entry name" value="YbaK/aa-tRNA-synth-assoc-dom"/>
</dbReference>
<evidence type="ECO:0000256" key="8">
    <source>
        <dbReference type="ARBA" id="ARBA00023146"/>
    </source>
</evidence>
<keyword evidence="4 10" id="KW-0436">Ligase</keyword>
<dbReference type="CDD" id="cd00779">
    <property type="entry name" value="ProRS_core_prok"/>
    <property type="match status" value="1"/>
</dbReference>
<evidence type="ECO:0000256" key="9">
    <source>
        <dbReference type="ARBA" id="ARBA00047671"/>
    </source>
</evidence>
<evidence type="ECO:0000259" key="11">
    <source>
        <dbReference type="PROSITE" id="PS50862"/>
    </source>
</evidence>
<evidence type="ECO:0000256" key="1">
    <source>
        <dbReference type="ARBA" id="ARBA00004496"/>
    </source>
</evidence>
<evidence type="ECO:0000256" key="6">
    <source>
        <dbReference type="ARBA" id="ARBA00022840"/>
    </source>
</evidence>
<comment type="catalytic activity">
    <reaction evidence="9 10">
        <text>tRNA(Pro) + L-proline + ATP = L-prolyl-tRNA(Pro) + AMP + diphosphate</text>
        <dbReference type="Rhea" id="RHEA:14305"/>
        <dbReference type="Rhea" id="RHEA-COMP:9700"/>
        <dbReference type="Rhea" id="RHEA-COMP:9702"/>
        <dbReference type="ChEBI" id="CHEBI:30616"/>
        <dbReference type="ChEBI" id="CHEBI:33019"/>
        <dbReference type="ChEBI" id="CHEBI:60039"/>
        <dbReference type="ChEBI" id="CHEBI:78442"/>
        <dbReference type="ChEBI" id="CHEBI:78532"/>
        <dbReference type="ChEBI" id="CHEBI:456215"/>
        <dbReference type="EC" id="6.1.1.15"/>
    </reaction>
</comment>
<dbReference type="GO" id="GO:0005829">
    <property type="term" value="C:cytosol"/>
    <property type="evidence" value="ECO:0007669"/>
    <property type="project" value="TreeGrafter"/>
</dbReference>
<evidence type="ECO:0000313" key="12">
    <source>
        <dbReference type="EMBL" id="TDM03174.1"/>
    </source>
</evidence>
<reference evidence="12 13" key="1">
    <citation type="submission" date="2019-01" db="EMBL/GenBank/DDBJ databases">
        <title>Draft genome sequences of the type strains of six Macrococcus species.</title>
        <authorList>
            <person name="Mazhar S."/>
            <person name="Altermann E."/>
            <person name="Hill C."/>
            <person name="Mcauliffe O."/>
        </authorList>
    </citation>
    <scope>NUCLEOTIDE SEQUENCE [LARGE SCALE GENOMIC DNA]</scope>
    <source>
        <strain evidence="12 13">CCM4809</strain>
    </source>
</reference>
<dbReference type="GO" id="GO:0016740">
    <property type="term" value="F:transferase activity"/>
    <property type="evidence" value="ECO:0007669"/>
    <property type="project" value="UniProtKB-ARBA"/>
</dbReference>
<keyword evidence="5 10" id="KW-0547">Nucleotide-binding</keyword>
<evidence type="ECO:0000256" key="2">
    <source>
        <dbReference type="ARBA" id="ARBA00011738"/>
    </source>
</evidence>
<dbReference type="PIRSF" id="PIRSF001535">
    <property type="entry name" value="ProRS_1"/>
    <property type="match status" value="1"/>
</dbReference>
<keyword evidence="3 10" id="KW-0963">Cytoplasm</keyword>
<dbReference type="GO" id="GO:0005524">
    <property type="term" value="F:ATP binding"/>
    <property type="evidence" value="ECO:0007669"/>
    <property type="project" value="UniProtKB-UniRule"/>
</dbReference>
<keyword evidence="13" id="KW-1185">Reference proteome</keyword>
<name>A0A4R6BMV3_9STAP</name>
<dbReference type="PANTHER" id="PTHR42753:SF2">
    <property type="entry name" value="PROLINE--TRNA LIGASE"/>
    <property type="match status" value="1"/>
</dbReference>
<dbReference type="EMBL" id="SCWE01000001">
    <property type="protein sequence ID" value="TDM03174.1"/>
    <property type="molecule type" value="Genomic_DNA"/>
</dbReference>
<dbReference type="GO" id="GO:0140096">
    <property type="term" value="F:catalytic activity, acting on a protein"/>
    <property type="evidence" value="ECO:0007669"/>
    <property type="project" value="UniProtKB-ARBA"/>
</dbReference>
<dbReference type="HAMAP" id="MF_01569">
    <property type="entry name" value="Pro_tRNA_synth_type1"/>
    <property type="match status" value="1"/>
</dbReference>
<evidence type="ECO:0000256" key="5">
    <source>
        <dbReference type="ARBA" id="ARBA00022741"/>
    </source>
</evidence>
<dbReference type="Gene3D" id="3.30.930.10">
    <property type="entry name" value="Bira Bifunctional Protein, Domain 2"/>
    <property type="match status" value="2"/>
</dbReference>
<dbReference type="OrthoDB" id="9809052at2"/>
<comment type="subcellular location">
    <subcellularLocation>
        <location evidence="1 10">Cytoplasm</location>
    </subcellularLocation>
</comment>
<dbReference type="InterPro" id="IPR004154">
    <property type="entry name" value="Anticodon-bd"/>
</dbReference>
<dbReference type="NCBIfam" id="TIGR00409">
    <property type="entry name" value="proS_fam_II"/>
    <property type="match status" value="1"/>
</dbReference>
<dbReference type="PROSITE" id="PS50862">
    <property type="entry name" value="AA_TRNA_LIGASE_II"/>
    <property type="match status" value="1"/>
</dbReference>
<dbReference type="InterPro" id="IPR036754">
    <property type="entry name" value="YbaK/aa-tRNA-synt-asso_dom_sf"/>
</dbReference>
<sequence>MKQSKMFIPTLREVPNDAESKSHQLLLKAGMIKQVASGVYSYLPIAKRVLNKIEAIVREEMEAIDSVEILMPALQPSELWQESGRWPSYGAELMRMTDRHGREFALGPTHEEIITSLVRDELKSYKKLPVTLFQIQNKFRDEKRPRFGLLRGREFIMKDAYSFHATEESLDATYQDMYRAYSNIYNRVNLKFRPVIADSGAIGGSHTHEFMALAEIGEDTIAYTDGSDYAANIEKAEVVYTPNVQHTEEAALEKVHTPGVKTAQQLADTLGKQLDEIVKSMIIKVDDRFVMFLIRGHHELNDVKVKSYFGTEVVEMASEAEIEGIMNAKPGSLGPVGVDKIEIYADNAVQDINNLAVGANETNYHYINANAGRDFTVKEYGDFRFIMEGEPAADGSGPVKFAEGIEVGQVFKLGTKYSQAMKATFLDEQGKAQPMIMGCYGIGVSRTLSAVIEQHHDDNGIIWPKSIAPYDVHVISVNPKQEVQKELADQLYADFSAHYQVLYDDRQERAGVKFNDADLIGVPLRIVVGKQAAEGIVEVKVRATGEKFEVPVSELTAKIETLYSDLA</sequence>
<keyword evidence="8 10" id="KW-0030">Aminoacyl-tRNA synthetase</keyword>
<dbReference type="Pfam" id="PF00587">
    <property type="entry name" value="tRNA-synt_2b"/>
    <property type="match status" value="1"/>
</dbReference>
<gene>
    <name evidence="10" type="primary">proS</name>
    <name evidence="12" type="ORF">ERX37_03555</name>
</gene>
<comment type="similarity">
    <text evidence="10">Belongs to the class-II aminoacyl-tRNA synthetase family. ProS type 1 subfamily.</text>
</comment>
<dbReference type="InterPro" id="IPR004500">
    <property type="entry name" value="Pro-tRNA-synth_IIa_bac-type"/>
</dbReference>
<protein>
    <recommendedName>
        <fullName evidence="10">Proline--tRNA ligase</fullName>
        <ecNumber evidence="10">6.1.1.15</ecNumber>
    </recommendedName>
    <alternativeName>
        <fullName evidence="10">Prolyl-tRNA synthetase</fullName>
        <shortName evidence="10">ProRS</shortName>
    </alternativeName>
</protein>
<dbReference type="PRINTS" id="PR01046">
    <property type="entry name" value="TRNASYNTHPRO"/>
</dbReference>
<dbReference type="Pfam" id="PF03129">
    <property type="entry name" value="HGTP_anticodon"/>
    <property type="match status" value="1"/>
</dbReference>
<proteinExistence type="inferred from homology"/>
<evidence type="ECO:0000313" key="13">
    <source>
        <dbReference type="Proteomes" id="UP000295328"/>
    </source>
</evidence>
<accession>A0A4R6BMV3</accession>
<dbReference type="GO" id="GO:0006433">
    <property type="term" value="P:prolyl-tRNA aminoacylation"/>
    <property type="evidence" value="ECO:0007669"/>
    <property type="project" value="UniProtKB-UniRule"/>
</dbReference>
<keyword evidence="7 10" id="KW-0648">Protein biosynthesis</keyword>
<dbReference type="InterPro" id="IPR036621">
    <property type="entry name" value="Anticodon-bd_dom_sf"/>
</dbReference>
<evidence type="ECO:0000256" key="10">
    <source>
        <dbReference type="HAMAP-Rule" id="MF_01569"/>
    </source>
</evidence>
<dbReference type="SUPFAM" id="SSF55681">
    <property type="entry name" value="Class II aaRS and biotin synthetases"/>
    <property type="match status" value="1"/>
</dbReference>
<dbReference type="InterPro" id="IPR023717">
    <property type="entry name" value="Pro-tRNA-Synthase_IIa_type1"/>
</dbReference>
<dbReference type="InterPro" id="IPR033730">
    <property type="entry name" value="ProRS_core_prok"/>
</dbReference>
<evidence type="ECO:0000256" key="3">
    <source>
        <dbReference type="ARBA" id="ARBA00022490"/>
    </source>
</evidence>
<dbReference type="InterPro" id="IPR044140">
    <property type="entry name" value="ProRS_anticodon_short"/>
</dbReference>